<dbReference type="InterPro" id="IPR036291">
    <property type="entry name" value="NAD(P)-bd_dom_sf"/>
</dbReference>
<evidence type="ECO:0000256" key="1">
    <source>
        <dbReference type="ARBA" id="ARBA00006484"/>
    </source>
</evidence>
<comment type="similarity">
    <text evidence="1 3">Belongs to the short-chain dehydrogenases/reductases (SDR) family.</text>
</comment>
<dbReference type="EMBL" id="LT629732">
    <property type="protein sequence ID" value="SDS65224.1"/>
    <property type="molecule type" value="Genomic_DNA"/>
</dbReference>
<dbReference type="PRINTS" id="PR00080">
    <property type="entry name" value="SDRFAMILY"/>
</dbReference>
<name>A0A1H1TYT1_9ACTN</name>
<feature type="region of interest" description="Disordered" evidence="4">
    <location>
        <begin position="190"/>
        <end position="271"/>
    </location>
</feature>
<evidence type="ECO:0000256" key="3">
    <source>
        <dbReference type="RuleBase" id="RU000363"/>
    </source>
</evidence>
<gene>
    <name evidence="6" type="ORF">SAMN04489717_3391</name>
</gene>
<dbReference type="Proteomes" id="UP000198983">
    <property type="component" value="Chromosome I"/>
</dbReference>
<dbReference type="AlphaFoldDB" id="A0A1H1TYT1"/>
<dbReference type="SMART" id="SM00822">
    <property type="entry name" value="PKS_KR"/>
    <property type="match status" value="1"/>
</dbReference>
<feature type="domain" description="Ketoreductase" evidence="5">
    <location>
        <begin position="13"/>
        <end position="200"/>
    </location>
</feature>
<dbReference type="InterPro" id="IPR057326">
    <property type="entry name" value="KR_dom"/>
</dbReference>
<evidence type="ECO:0000256" key="2">
    <source>
        <dbReference type="ARBA" id="ARBA00023002"/>
    </source>
</evidence>
<protein>
    <submittedName>
        <fullName evidence="6">NAD(P)-dependent dehydrogenase, short-chain alcohol dehydrogenase family</fullName>
    </submittedName>
</protein>
<evidence type="ECO:0000256" key="4">
    <source>
        <dbReference type="SAM" id="MobiDB-lite"/>
    </source>
</evidence>
<feature type="compositionally biased region" description="Basic residues" evidence="4">
    <location>
        <begin position="244"/>
        <end position="259"/>
    </location>
</feature>
<dbReference type="RefSeq" id="WP_422386046.1">
    <property type="nucleotide sequence ID" value="NZ_LT629732.1"/>
</dbReference>
<dbReference type="SUPFAM" id="SSF51735">
    <property type="entry name" value="NAD(P)-binding Rossmann-fold domains"/>
    <property type="match status" value="1"/>
</dbReference>
<dbReference type="Pfam" id="PF00106">
    <property type="entry name" value="adh_short"/>
    <property type="match status" value="1"/>
</dbReference>
<organism evidence="6 7">
    <name type="scientific">Actinopolymorpha singaporensis</name>
    <dbReference type="NCBI Taxonomy" id="117157"/>
    <lineage>
        <taxon>Bacteria</taxon>
        <taxon>Bacillati</taxon>
        <taxon>Actinomycetota</taxon>
        <taxon>Actinomycetes</taxon>
        <taxon>Propionibacteriales</taxon>
        <taxon>Actinopolymorphaceae</taxon>
        <taxon>Actinopolymorpha</taxon>
    </lineage>
</organism>
<dbReference type="InterPro" id="IPR002347">
    <property type="entry name" value="SDR_fam"/>
</dbReference>
<keyword evidence="2" id="KW-0560">Oxidoreductase</keyword>
<reference evidence="6 7" key="1">
    <citation type="submission" date="2016-10" db="EMBL/GenBank/DDBJ databases">
        <authorList>
            <person name="de Groot N.N."/>
        </authorList>
    </citation>
    <scope>NUCLEOTIDE SEQUENCE [LARGE SCALE GENOMIC DNA]</scope>
    <source>
        <strain evidence="6 7">DSM 22024</strain>
    </source>
</reference>
<dbReference type="PANTHER" id="PTHR48107">
    <property type="entry name" value="NADPH-DEPENDENT ALDEHYDE REDUCTASE-LIKE PROTEIN, CHLOROPLASTIC-RELATED"/>
    <property type="match status" value="1"/>
</dbReference>
<dbReference type="STRING" id="117157.SAMN04489717_3391"/>
<accession>A0A1H1TYT1</accession>
<proteinExistence type="inferred from homology"/>
<dbReference type="Gene3D" id="3.40.50.720">
    <property type="entry name" value="NAD(P)-binding Rossmann-like Domain"/>
    <property type="match status" value="1"/>
</dbReference>
<dbReference type="GO" id="GO:0016614">
    <property type="term" value="F:oxidoreductase activity, acting on CH-OH group of donors"/>
    <property type="evidence" value="ECO:0007669"/>
    <property type="project" value="UniProtKB-ARBA"/>
</dbReference>
<dbReference type="PANTHER" id="PTHR48107:SF7">
    <property type="entry name" value="RE15974P"/>
    <property type="match status" value="1"/>
</dbReference>
<evidence type="ECO:0000313" key="7">
    <source>
        <dbReference type="Proteomes" id="UP000198983"/>
    </source>
</evidence>
<keyword evidence="7" id="KW-1185">Reference proteome</keyword>
<evidence type="ECO:0000259" key="5">
    <source>
        <dbReference type="SMART" id="SM00822"/>
    </source>
</evidence>
<dbReference type="PRINTS" id="PR00081">
    <property type="entry name" value="GDHRDH"/>
</dbReference>
<sequence length="333" mass="35044">MTEPGTPPEQPTRVALVTGGSGGIGQAVSKRLAADGMAVAVHYVGNRARAEEVVDAITRGRGQAMAVTGDVADEEAMATAFDAVEEAFGGIDVLVNTAGIMLLGPVAEFDLAALDRMHRTNIRGTFVVDQQAARRLRSGGAIVNFSTSVKKLAMPGYAPYAASKGAVDAITLILARELRGRDITVCRARADRDRSLPEGQGPGHHREPGQGASAGTPGYSGGHRRGGRVPCRAGPLGQRPGVIRQRRHHLTPRNSHASHRPATPSSPLKTVSRCEGHREAVLRRTCALAALREIGADGLGSSAYTSARKDGLDLLVAQGHLRAFNLFSLPRRG</sequence>
<evidence type="ECO:0000313" key="6">
    <source>
        <dbReference type="EMBL" id="SDS65224.1"/>
    </source>
</evidence>